<gene>
    <name evidence="6" type="ORF">RDB_LOCUS169132</name>
</gene>
<evidence type="ECO:0000256" key="4">
    <source>
        <dbReference type="ARBA" id="ARBA00022840"/>
    </source>
</evidence>
<dbReference type="GO" id="GO:0004386">
    <property type="term" value="F:helicase activity"/>
    <property type="evidence" value="ECO:0007669"/>
    <property type="project" value="UniProtKB-KW"/>
</dbReference>
<comment type="caution">
    <text evidence="6">The sequence shown here is derived from an EMBL/GenBank/DDBJ whole genome shotgun (WGS) entry which is preliminary data.</text>
</comment>
<evidence type="ECO:0000256" key="1">
    <source>
        <dbReference type="ARBA" id="ARBA00022741"/>
    </source>
</evidence>
<accession>A0A8H3HJK1</accession>
<feature type="non-terminal residue" evidence="6">
    <location>
        <position position="1343"/>
    </location>
</feature>
<evidence type="ECO:0000256" key="3">
    <source>
        <dbReference type="ARBA" id="ARBA00022806"/>
    </source>
</evidence>
<dbReference type="InterPro" id="IPR027417">
    <property type="entry name" value="P-loop_NTPase"/>
</dbReference>
<evidence type="ECO:0000313" key="7">
    <source>
        <dbReference type="Proteomes" id="UP000663831"/>
    </source>
</evidence>
<dbReference type="InterPro" id="IPR014017">
    <property type="entry name" value="DNA_helicase_UvrD-like_C"/>
</dbReference>
<dbReference type="GO" id="GO:0005524">
    <property type="term" value="F:ATP binding"/>
    <property type="evidence" value="ECO:0007669"/>
    <property type="project" value="UniProtKB-KW"/>
</dbReference>
<keyword evidence="3" id="KW-0347">Helicase</keyword>
<proteinExistence type="predicted"/>
<keyword evidence="2" id="KW-0378">Hydrolase</keyword>
<dbReference type="Proteomes" id="UP000663831">
    <property type="component" value="Unassembled WGS sequence"/>
</dbReference>
<dbReference type="InterPro" id="IPR039904">
    <property type="entry name" value="TRANK1"/>
</dbReference>
<organism evidence="6 7">
    <name type="scientific">Rhizoctonia solani</name>
    <dbReference type="NCBI Taxonomy" id="456999"/>
    <lineage>
        <taxon>Eukaryota</taxon>
        <taxon>Fungi</taxon>
        <taxon>Dikarya</taxon>
        <taxon>Basidiomycota</taxon>
        <taxon>Agaricomycotina</taxon>
        <taxon>Agaricomycetes</taxon>
        <taxon>Cantharellales</taxon>
        <taxon>Ceratobasidiaceae</taxon>
        <taxon>Rhizoctonia</taxon>
    </lineage>
</organism>
<dbReference type="Gene3D" id="3.40.50.300">
    <property type="entry name" value="P-loop containing nucleotide triphosphate hydrolases"/>
    <property type="match status" value="2"/>
</dbReference>
<dbReference type="PANTHER" id="PTHR21529">
    <property type="entry name" value="MAMMARY TURMOR VIRUS RECEPTOR HOMOLOG 1, 2 MTVR1, 2"/>
    <property type="match status" value="1"/>
</dbReference>
<name>A0A8H3HJK1_9AGAM</name>
<evidence type="ECO:0000259" key="5">
    <source>
        <dbReference type="Pfam" id="PF13361"/>
    </source>
</evidence>
<protein>
    <recommendedName>
        <fullName evidence="5">UvrD-like helicase C-terminal domain-containing protein</fullName>
    </recommendedName>
</protein>
<evidence type="ECO:0000313" key="6">
    <source>
        <dbReference type="EMBL" id="CAE6538243.1"/>
    </source>
</evidence>
<reference evidence="6" key="1">
    <citation type="submission" date="2021-01" db="EMBL/GenBank/DDBJ databases">
        <authorList>
            <person name="Kaushik A."/>
        </authorList>
    </citation>
    <scope>NUCLEOTIDE SEQUENCE</scope>
    <source>
        <strain evidence="6">AG3-1AP</strain>
    </source>
</reference>
<feature type="domain" description="UvrD-like helicase C-terminal" evidence="5">
    <location>
        <begin position="427"/>
        <end position="510"/>
    </location>
</feature>
<dbReference type="SUPFAM" id="SSF52540">
    <property type="entry name" value="P-loop containing nucleoside triphosphate hydrolases"/>
    <property type="match status" value="1"/>
</dbReference>
<keyword evidence="4" id="KW-0067">ATP-binding</keyword>
<dbReference type="PANTHER" id="PTHR21529:SF4">
    <property type="entry name" value="TPR AND ANKYRIN REPEAT-CONTAINING PROTEIN 1"/>
    <property type="match status" value="1"/>
</dbReference>
<sequence>YFTNLLSGGQVLVALGSGKYVAATKSLYNSIIGNQNAADTEEGTSADAAPKTLHSLGRIRLPPDPDPYQYEIINHRGASIVIGRSGTGKTTALIYKMRAIYQCAPSFRQMFVTRSRVLARHVESSFGRLIDSINMESEVAEELGEKPKDLDQALVEFDNEVDLRTDLPSRFSLLNESHFPLFISFDKLCSLIEADIYEEQRGKKREVWSARPMWERKVIGFRSHYILEKFKEKAPHQWSDAASSQLPDEPSHQSSDEAYQLDYLYVDEVQDNLMTDIRMLRRLCGSIDNTYWGGDTAQTIVAGSAFRIKDLGSYIHNEAHDTSGGNWKGFPSRLPPSQFELTVNYRSHEGLVRCAASVVDSLYDLFPESLDRLPRETADDKSVDCLPVILTDTSSNISLFEEFLLNPNSSLGVQQAVLVKSEEIAEQLSARVSEFCPILTIADSKGLEFHDIILYNFFSESDCAEAWDFVHGFPMKTHRNERDSIPPLSLCNELKLLYVALTRAQKRCWIWDHGYVIDAMKKFWKAQGLVTTASIADIITSGSGQNASNSAPWIAKGQEYFANGMYKLAAGCFRRGGDEAASSYRIAMAYYQMSRAKIEMLRGDTEESRSKLRNASMELHNCAEQAQGQSARHLWFHTAICLELLHDILGSADAFVNAELYERAIRTLLDRSYVKRTVKILLKHGHKLESRTREEFLDYCRKYYFEKYALEELSPLFDSIEDQLSYARKYGYWDQLKQLLELHKQFDELARLHLDQRAIAKGLDWFLHAYNHHKKASSLNEAAKVVIRYAEWTLPLEGKRSPRALEQLGVMMDKVITHQDRIHSAPRKALKLYQTIRKSGVKSIMIDDWNKVDPEESVRVAWILHTLIQDTDWSTNRLLGGIIARLNEWGNYNRHEIVSKILQASEPSKIVAAQRLFGFKPASSELYASPYYIVAEGSLVAESAHKYSFTTQRNSYHELLVPARWVDKIMKDEFRARLHDRLRKIYSGLIRSGWTSSPAFNPQAVQPSGFSRPLVCAVTDRAFKNRFNVVNVAIEALAPVCHIPFGAKSSLTDPGLVQLWVRRLFDVVYPITGVFEEIPDSRVCGGQPSYPGVRAFVQQYLIEAPFSCTDMSAHVIASSLSIQLGSPMAKYDAFRSTCDVSSSSENERIVDSFFNRENPSGLTVAVLGLRNKLTSSRGPLDAVVTVHLIEMITCEFLYHTRAFDSRSHDGFSGLILPYSWAMMLAKRYAHSHVARHASSLDTLLDVLAIISDQLESSQGLGRWWVAQELLSNRRDVAHILQLRLCWCISLLLVNAQIVAPLGCGGTSLCSSLHIARHSPQQGHEPLYRRYGPAFVQQSYQVDD</sequence>
<dbReference type="EMBL" id="CAJMWV010009173">
    <property type="protein sequence ID" value="CAE6538243.1"/>
    <property type="molecule type" value="Genomic_DNA"/>
</dbReference>
<evidence type="ECO:0000256" key="2">
    <source>
        <dbReference type="ARBA" id="ARBA00022801"/>
    </source>
</evidence>
<dbReference type="GO" id="GO:0016787">
    <property type="term" value="F:hydrolase activity"/>
    <property type="evidence" value="ECO:0007669"/>
    <property type="project" value="UniProtKB-KW"/>
</dbReference>
<keyword evidence="1" id="KW-0547">Nucleotide-binding</keyword>
<dbReference type="Pfam" id="PF13361">
    <property type="entry name" value="UvrD_C"/>
    <property type="match status" value="1"/>
</dbReference>